<dbReference type="InterPro" id="IPR013103">
    <property type="entry name" value="RVT_2"/>
</dbReference>
<dbReference type="PANTHER" id="PTHR42648">
    <property type="entry name" value="TRANSPOSASE, PUTATIVE-RELATED"/>
    <property type="match status" value="1"/>
</dbReference>
<dbReference type="GO" id="GO:0046872">
    <property type="term" value="F:metal ion binding"/>
    <property type="evidence" value="ECO:0007669"/>
    <property type="project" value="UniProtKB-KW"/>
</dbReference>
<sequence length="926" mass="106265">MKGILRQFSVARTPQQNRVAERRNKTRIEAARIMLADSKLPTTFWAKAVNTVCYVQNRVLVVKPHNKTPYELFHGRKPTLSFMRPFGCLVTILNTIDQLGKFYDKVDEGFFDGYSLTSKAFKVFNSRTRIVEENLHIRFSESALNVVGSGPDWIFDINALTRTINYEPIVTGTQSNGIAGIKASNNAGQARKETELVKDYILYHYGLLIHHFPKIQRILIMMDPNFQVMMERRLIKIQEKKINIIKFFDPNMPALEDVSIFNFLSDDEDDGTVADMNNLDTTIQVSPIPSIRIHKDHPLDQKRAIGTKWGFRNKKDEMGIMIRNKERLVAQGYTQEEAIDYDEVFTLISRIEAIRLFLAYASFKYFMVYQIDVKSDFLYEKIEEEVYVYQPLGFKDPNFLDRVYKVKKALYGLHQAPKAWYETLSTYLLDNGFQRWKIDKTLFIKRHKGDILLFQVYVDDIIFGLTKKELCNAFERLVHEKFQRSSMGELTFFLGLQFWSTAMAKTINGEVQIHARVDGKEIVITKLPVRRDLQLVDEECIDCLSNSTIFEQLALMGIGKGFSGRVTLFFQTMVIQNQSELGEGLAMPTDPHHTPTILQPSSSQPQKTQKPRKPKRKDTHVPQPSNPTDNVVDEAVYKELGDRLVRAATTASSLEAEQKSGNITKTQSKATPNESSSLRTNSGGSPRGNTLQIDEDIIKLDCKIDADHQLAKRLMKKRAGEELIQESTKKQKMEDNKEKAELKQLMETILDEEEVAIDVIPLAIKSPKIVDWKIHKEGKKRLRVTRPLHSLDILFPSTRFPYTLKSSCLYMMIQKWKSNKHMIPFHHPQVVIALPAILPPSPVLSLSSMFDSQDLFSSKEISPKDTETPVESPILVPPSSSEGSSLDYLFDESIFVKLDNSLYDHWEINQSLRILTSQMLVRIIWK</sequence>
<evidence type="ECO:0000313" key="6">
    <source>
        <dbReference type="EMBL" id="GEW49023.1"/>
    </source>
</evidence>
<feature type="region of interest" description="Disordered" evidence="4">
    <location>
        <begin position="583"/>
        <end position="633"/>
    </location>
</feature>
<dbReference type="SUPFAM" id="SSF53098">
    <property type="entry name" value="Ribonuclease H-like"/>
    <property type="match status" value="1"/>
</dbReference>
<dbReference type="InterPro" id="IPR043502">
    <property type="entry name" value="DNA/RNA_pol_sf"/>
</dbReference>
<organism evidence="6">
    <name type="scientific">Tanacetum cinerariifolium</name>
    <name type="common">Dalmatian daisy</name>
    <name type="synonym">Chrysanthemum cinerariifolium</name>
    <dbReference type="NCBI Taxonomy" id="118510"/>
    <lineage>
        <taxon>Eukaryota</taxon>
        <taxon>Viridiplantae</taxon>
        <taxon>Streptophyta</taxon>
        <taxon>Embryophyta</taxon>
        <taxon>Tracheophyta</taxon>
        <taxon>Spermatophyta</taxon>
        <taxon>Magnoliopsida</taxon>
        <taxon>eudicotyledons</taxon>
        <taxon>Gunneridae</taxon>
        <taxon>Pentapetalae</taxon>
        <taxon>asterids</taxon>
        <taxon>campanulids</taxon>
        <taxon>Asterales</taxon>
        <taxon>Asteraceae</taxon>
        <taxon>Asteroideae</taxon>
        <taxon>Anthemideae</taxon>
        <taxon>Anthemidinae</taxon>
        <taxon>Tanacetum</taxon>
    </lineage>
</organism>
<dbReference type="Gene3D" id="3.30.420.10">
    <property type="entry name" value="Ribonuclease H-like superfamily/Ribonuclease H"/>
    <property type="match status" value="1"/>
</dbReference>
<evidence type="ECO:0000256" key="3">
    <source>
        <dbReference type="SAM" id="Coils"/>
    </source>
</evidence>
<accession>A0A699GVA0</accession>
<dbReference type="EMBL" id="BKCJ010060552">
    <property type="protein sequence ID" value="GEW49023.1"/>
    <property type="molecule type" value="Genomic_DNA"/>
</dbReference>
<evidence type="ECO:0000259" key="5">
    <source>
        <dbReference type="PROSITE" id="PS50994"/>
    </source>
</evidence>
<dbReference type="InterPro" id="IPR057670">
    <property type="entry name" value="SH3_retrovirus"/>
</dbReference>
<dbReference type="Pfam" id="PF25597">
    <property type="entry name" value="SH3_retrovirus"/>
    <property type="match status" value="1"/>
</dbReference>
<keyword evidence="3" id="KW-0175">Coiled coil</keyword>
<feature type="region of interest" description="Disordered" evidence="4">
    <location>
        <begin position="650"/>
        <end position="690"/>
    </location>
</feature>
<keyword evidence="1" id="KW-0479">Metal-binding</keyword>
<comment type="caution">
    <text evidence="6">The sequence shown here is derived from an EMBL/GenBank/DDBJ whole genome shotgun (WGS) entry which is preliminary data.</text>
</comment>
<dbReference type="PROSITE" id="PS50994">
    <property type="entry name" value="INTEGRASE"/>
    <property type="match status" value="1"/>
</dbReference>
<evidence type="ECO:0000256" key="4">
    <source>
        <dbReference type="SAM" id="MobiDB-lite"/>
    </source>
</evidence>
<feature type="coiled-coil region" evidence="3">
    <location>
        <begin position="723"/>
        <end position="752"/>
    </location>
</feature>
<gene>
    <name evidence="6" type="ORF">Tci_220999</name>
</gene>
<dbReference type="PANTHER" id="PTHR42648:SF32">
    <property type="entry name" value="RIBONUCLEASE H-LIKE DOMAIN, GAG-PRE-INTEGRASE DOMAIN PROTEIN-RELATED"/>
    <property type="match status" value="1"/>
</dbReference>
<dbReference type="InterPro" id="IPR001584">
    <property type="entry name" value="Integrase_cat-core"/>
</dbReference>
<protein>
    <submittedName>
        <fullName evidence="6">Putative ribonuclease H-like domain-containing protein</fullName>
    </submittedName>
</protein>
<dbReference type="InterPro" id="IPR036397">
    <property type="entry name" value="RNaseH_sf"/>
</dbReference>
<dbReference type="Pfam" id="PF07727">
    <property type="entry name" value="RVT_2"/>
    <property type="match status" value="1"/>
</dbReference>
<dbReference type="GO" id="GO:0003676">
    <property type="term" value="F:nucleic acid binding"/>
    <property type="evidence" value="ECO:0007669"/>
    <property type="project" value="InterPro"/>
</dbReference>
<dbReference type="GO" id="GO:0016787">
    <property type="term" value="F:hydrolase activity"/>
    <property type="evidence" value="ECO:0007669"/>
    <property type="project" value="UniProtKB-KW"/>
</dbReference>
<dbReference type="SUPFAM" id="SSF56672">
    <property type="entry name" value="DNA/RNA polymerases"/>
    <property type="match status" value="1"/>
</dbReference>
<reference evidence="6" key="1">
    <citation type="journal article" date="2019" name="Sci. Rep.">
        <title>Draft genome of Tanacetum cinerariifolium, the natural source of mosquito coil.</title>
        <authorList>
            <person name="Yamashiro T."/>
            <person name="Shiraishi A."/>
            <person name="Satake H."/>
            <person name="Nakayama K."/>
        </authorList>
    </citation>
    <scope>NUCLEOTIDE SEQUENCE</scope>
</reference>
<keyword evidence="2" id="KW-0378">Hydrolase</keyword>
<feature type="compositionally biased region" description="Basic residues" evidence="4">
    <location>
        <begin position="609"/>
        <end position="618"/>
    </location>
</feature>
<proteinExistence type="predicted"/>
<dbReference type="GO" id="GO:0015074">
    <property type="term" value="P:DNA integration"/>
    <property type="evidence" value="ECO:0007669"/>
    <property type="project" value="InterPro"/>
</dbReference>
<feature type="compositionally biased region" description="Low complexity" evidence="4">
    <location>
        <begin position="599"/>
        <end position="608"/>
    </location>
</feature>
<feature type="domain" description="Integrase catalytic" evidence="5">
    <location>
        <begin position="1"/>
        <end position="77"/>
    </location>
</feature>
<evidence type="ECO:0000256" key="2">
    <source>
        <dbReference type="ARBA" id="ARBA00022801"/>
    </source>
</evidence>
<evidence type="ECO:0000256" key="1">
    <source>
        <dbReference type="ARBA" id="ARBA00022723"/>
    </source>
</evidence>
<dbReference type="AlphaFoldDB" id="A0A699GVA0"/>
<dbReference type="InterPro" id="IPR039537">
    <property type="entry name" value="Retrotran_Ty1/copia-like"/>
</dbReference>
<name>A0A699GVA0_TANCI</name>
<feature type="region of interest" description="Disordered" evidence="4">
    <location>
        <begin position="860"/>
        <end position="883"/>
    </location>
</feature>
<dbReference type="InterPro" id="IPR012337">
    <property type="entry name" value="RNaseH-like_sf"/>
</dbReference>